<protein>
    <submittedName>
        <fullName evidence="2">Uncharacterized protein</fullName>
    </submittedName>
</protein>
<reference evidence="2 3" key="1">
    <citation type="journal article" date="2012" name="Science">
        <title>The Paleozoic origin of enzymatic lignin decomposition reconstructed from 31 fungal genomes.</title>
        <authorList>
            <person name="Floudas D."/>
            <person name="Binder M."/>
            <person name="Riley R."/>
            <person name="Barry K."/>
            <person name="Blanchette R.A."/>
            <person name="Henrissat B."/>
            <person name="Martinez A.T."/>
            <person name="Otillar R."/>
            <person name="Spatafora J.W."/>
            <person name="Yadav J.S."/>
            <person name="Aerts A."/>
            <person name="Benoit I."/>
            <person name="Boyd A."/>
            <person name="Carlson A."/>
            <person name="Copeland A."/>
            <person name="Coutinho P.M."/>
            <person name="de Vries R.P."/>
            <person name="Ferreira P."/>
            <person name="Findley K."/>
            <person name="Foster B."/>
            <person name="Gaskell J."/>
            <person name="Glotzer D."/>
            <person name="Gorecki P."/>
            <person name="Heitman J."/>
            <person name="Hesse C."/>
            <person name="Hori C."/>
            <person name="Igarashi K."/>
            <person name="Jurgens J.A."/>
            <person name="Kallen N."/>
            <person name="Kersten P."/>
            <person name="Kohler A."/>
            <person name="Kuees U."/>
            <person name="Kumar T.K.A."/>
            <person name="Kuo A."/>
            <person name="LaButti K."/>
            <person name="Larrondo L.F."/>
            <person name="Lindquist E."/>
            <person name="Ling A."/>
            <person name="Lombard V."/>
            <person name="Lucas S."/>
            <person name="Lundell T."/>
            <person name="Martin R."/>
            <person name="McLaughlin D.J."/>
            <person name="Morgenstern I."/>
            <person name="Morin E."/>
            <person name="Murat C."/>
            <person name="Nagy L.G."/>
            <person name="Nolan M."/>
            <person name="Ohm R.A."/>
            <person name="Patyshakuliyeva A."/>
            <person name="Rokas A."/>
            <person name="Ruiz-Duenas F.J."/>
            <person name="Sabat G."/>
            <person name="Salamov A."/>
            <person name="Samejima M."/>
            <person name="Schmutz J."/>
            <person name="Slot J.C."/>
            <person name="St John F."/>
            <person name="Stenlid J."/>
            <person name="Sun H."/>
            <person name="Sun S."/>
            <person name="Syed K."/>
            <person name="Tsang A."/>
            <person name="Wiebenga A."/>
            <person name="Young D."/>
            <person name="Pisabarro A."/>
            <person name="Eastwood D.C."/>
            <person name="Martin F."/>
            <person name="Cullen D."/>
            <person name="Grigoriev I.V."/>
            <person name="Hibbett D.S."/>
        </authorList>
    </citation>
    <scope>NUCLEOTIDE SEQUENCE [LARGE SCALE GENOMIC DNA]</scope>
    <source>
        <strain evidence="2 3">DJM-731 SS1</strain>
    </source>
</reference>
<dbReference type="AlphaFoldDB" id="M5FUX4"/>
<evidence type="ECO:0000313" key="2">
    <source>
        <dbReference type="EMBL" id="EJT99339.1"/>
    </source>
</evidence>
<dbReference type="RefSeq" id="XP_040626237.1">
    <property type="nucleotide sequence ID" value="XM_040773454.1"/>
</dbReference>
<dbReference type="Proteomes" id="UP000030653">
    <property type="component" value="Unassembled WGS sequence"/>
</dbReference>
<sequence length="116" mass="12848">MRHRTRRSSGTSLGPQGSLSHRDRVVVGPYQSRKLFLHPMAAADWLVAIFPRSSATVEVDGANGDFHAQNPMTLPCMGKPNNQRYAAASSPAPAPSVSKFLGVCRRRTKRRQWAIY</sequence>
<evidence type="ECO:0000313" key="3">
    <source>
        <dbReference type="Proteomes" id="UP000030653"/>
    </source>
</evidence>
<proteinExistence type="predicted"/>
<accession>M5FUX4</accession>
<gene>
    <name evidence="2" type="ORF">DACRYDRAFT_23906</name>
</gene>
<feature type="compositionally biased region" description="Polar residues" evidence="1">
    <location>
        <begin position="8"/>
        <end position="19"/>
    </location>
</feature>
<organism evidence="2 3">
    <name type="scientific">Dacryopinax primogenitus (strain DJM 731)</name>
    <name type="common">Brown rot fungus</name>
    <dbReference type="NCBI Taxonomy" id="1858805"/>
    <lineage>
        <taxon>Eukaryota</taxon>
        <taxon>Fungi</taxon>
        <taxon>Dikarya</taxon>
        <taxon>Basidiomycota</taxon>
        <taxon>Agaricomycotina</taxon>
        <taxon>Dacrymycetes</taxon>
        <taxon>Dacrymycetales</taxon>
        <taxon>Dacrymycetaceae</taxon>
        <taxon>Dacryopinax</taxon>
    </lineage>
</organism>
<dbReference type="HOGENOM" id="CLU_2096794_0_0_1"/>
<dbReference type="GeneID" id="63688516"/>
<feature type="region of interest" description="Disordered" evidence="1">
    <location>
        <begin position="1"/>
        <end position="24"/>
    </location>
</feature>
<name>M5FUX4_DACPD</name>
<keyword evidence="3" id="KW-1185">Reference proteome</keyword>
<dbReference type="EMBL" id="JH795870">
    <property type="protein sequence ID" value="EJT99339.1"/>
    <property type="molecule type" value="Genomic_DNA"/>
</dbReference>
<evidence type="ECO:0000256" key="1">
    <source>
        <dbReference type="SAM" id="MobiDB-lite"/>
    </source>
</evidence>